<comment type="caution">
    <text evidence="1">The sequence shown here is derived from an EMBL/GenBank/DDBJ whole genome shotgun (WGS) entry which is preliminary data.</text>
</comment>
<name>A0A4Y2KVY2_ARAVE</name>
<evidence type="ECO:0008006" key="3">
    <source>
        <dbReference type="Google" id="ProtNLM"/>
    </source>
</evidence>
<gene>
    <name evidence="1" type="ORF">AVEN_113831_1</name>
</gene>
<dbReference type="AlphaFoldDB" id="A0A4Y2KVY2"/>
<dbReference type="EMBL" id="BGPR01005070">
    <property type="protein sequence ID" value="GBN06501.1"/>
    <property type="molecule type" value="Genomic_DNA"/>
</dbReference>
<evidence type="ECO:0000313" key="2">
    <source>
        <dbReference type="Proteomes" id="UP000499080"/>
    </source>
</evidence>
<reference evidence="1 2" key="1">
    <citation type="journal article" date="2019" name="Sci. Rep.">
        <title>Orb-weaving spider Araneus ventricosus genome elucidates the spidroin gene catalogue.</title>
        <authorList>
            <person name="Kono N."/>
            <person name="Nakamura H."/>
            <person name="Ohtoshi R."/>
            <person name="Moran D.A.P."/>
            <person name="Shinohara A."/>
            <person name="Yoshida Y."/>
            <person name="Fujiwara M."/>
            <person name="Mori M."/>
            <person name="Tomita M."/>
            <person name="Arakawa K."/>
        </authorList>
    </citation>
    <scope>NUCLEOTIDE SEQUENCE [LARGE SCALE GENOMIC DNA]</scope>
</reference>
<organism evidence="1 2">
    <name type="scientific">Araneus ventricosus</name>
    <name type="common">Orbweaver spider</name>
    <name type="synonym">Epeira ventricosa</name>
    <dbReference type="NCBI Taxonomy" id="182803"/>
    <lineage>
        <taxon>Eukaryota</taxon>
        <taxon>Metazoa</taxon>
        <taxon>Ecdysozoa</taxon>
        <taxon>Arthropoda</taxon>
        <taxon>Chelicerata</taxon>
        <taxon>Arachnida</taxon>
        <taxon>Araneae</taxon>
        <taxon>Araneomorphae</taxon>
        <taxon>Entelegynae</taxon>
        <taxon>Araneoidea</taxon>
        <taxon>Araneidae</taxon>
        <taxon>Araneus</taxon>
    </lineage>
</organism>
<keyword evidence="2" id="KW-1185">Reference proteome</keyword>
<proteinExistence type="predicted"/>
<evidence type="ECO:0000313" key="1">
    <source>
        <dbReference type="EMBL" id="GBN06501.1"/>
    </source>
</evidence>
<dbReference type="Gene3D" id="3.30.420.10">
    <property type="entry name" value="Ribonuclease H-like superfamily/Ribonuclease H"/>
    <property type="match status" value="1"/>
</dbReference>
<accession>A0A4Y2KVY2</accession>
<dbReference type="InterPro" id="IPR036397">
    <property type="entry name" value="RNaseH_sf"/>
</dbReference>
<sequence>MPRGPLFMAAVKRRPQPFQARGEQVLNVQQEVETEERIIGLRVECRRHLQSVCLQDVVSVDQTDEKSGWSVLQHPPYSPDLALSDFHLTTKMTMR</sequence>
<dbReference type="GO" id="GO:0003676">
    <property type="term" value="F:nucleic acid binding"/>
    <property type="evidence" value="ECO:0007669"/>
    <property type="project" value="InterPro"/>
</dbReference>
<dbReference type="Proteomes" id="UP000499080">
    <property type="component" value="Unassembled WGS sequence"/>
</dbReference>
<protein>
    <recommendedName>
        <fullName evidence="3">Tc1-like transposase DDE domain-containing protein</fullName>
    </recommendedName>
</protein>